<evidence type="ECO:0000256" key="5">
    <source>
        <dbReference type="SAM" id="MobiDB-lite"/>
    </source>
</evidence>
<dbReference type="EMBL" id="JAJAGO010000017">
    <property type="protein sequence ID" value="MCT2593983.1"/>
    <property type="molecule type" value="Genomic_DNA"/>
</dbReference>
<feature type="region of interest" description="Disordered" evidence="5">
    <location>
        <begin position="611"/>
        <end position="646"/>
    </location>
</feature>
<feature type="coiled-coil region" evidence="4">
    <location>
        <begin position="693"/>
        <end position="727"/>
    </location>
</feature>
<proteinExistence type="inferred from homology"/>
<evidence type="ECO:0000313" key="8">
    <source>
        <dbReference type="Proteomes" id="UP001156389"/>
    </source>
</evidence>
<dbReference type="PANTHER" id="PTHR32114">
    <property type="entry name" value="ABC TRANSPORTER ABCH.3"/>
    <property type="match status" value="1"/>
</dbReference>
<dbReference type="RefSeq" id="WP_260221285.1">
    <property type="nucleotide sequence ID" value="NZ_JAJAGO010000017.1"/>
</dbReference>
<keyword evidence="4" id="KW-0175">Coiled coil</keyword>
<evidence type="ECO:0000313" key="7">
    <source>
        <dbReference type="EMBL" id="MCT2593983.1"/>
    </source>
</evidence>
<dbReference type="InterPro" id="IPR027417">
    <property type="entry name" value="P-loop_NTPase"/>
</dbReference>
<dbReference type="Pfam" id="PF13476">
    <property type="entry name" value="AAA_23"/>
    <property type="match status" value="1"/>
</dbReference>
<keyword evidence="8" id="KW-1185">Reference proteome</keyword>
<sequence>MRPHRLTVTAFGPFGGTQHVDFDGLCADGLFLLHGATGAGKTSLLDAVCFALYGGVPGARQQPGGGLRSDHADAHTLTEVVLELSLGGRRLEITRRPEQLRPKKSGRGGLTRERAHAALREYNSGAGEWKALSRSHLEIGEEIGTLLGMSRDQFCQVALLPQGDFARFLRSGAEDRAKLLGRLFDTGRFVAVEDELVRMRRETQEEVRGADDALLALAHRMRQAAGTDLGSDLAAEWLPSPARQQAQPGGVPGQRATGGTRGAARGRTAGAEGKTETAAEEPAPAESVLEWAALARSAARERTDSAALAVRSAEEAHTRALVRLEDARELARRQKRYDAARQRAGQLRADAEERERITERLAAARAAEAVVPAVTLRATAAAEETEAARAESGLRAALPPEFAEAEPAALIAREHEARQELGTLASARRAEQRSDDLAAELAALESESRTDEEALREAEEWLAEWETARPVFQQRVEGAQDAATRAEHLAGQLGPARRRLAAARRRDRLETELQTAHAALLTARERSADAHQHWLDLRDRRLRGIAAELAAALRPGAACAVCGSPEHPAPAPLDDGHVDQSAEDAALEAYRRADGVREEAGAQLRALEGQLAAARTESDEQDEQDEQEEHGGPDVPGDGKGGDHHRSVGELAAAVAELEAGHAAAYTEASGAHEARESLARAEQEQLRRLAVRRDAERRLAARTSHREALQRERTALLEEVREASGDASGVAERATLLERTAGLLAAAAEAAGTARAAARRLADAGAGAADAARRARFETVDEALAAVLGEAEQGALRERLETWQAEERAVAAELADPGLAEAARLPAPDPAAAQTEVEAATRRLRDASAVQDAALHRCAELDRLSTRASADVRRAAPLRETHRRLSGLAGLAAGTSASNERKMRLETYVLAARLEQVAAAASARLARMSAGRYTLVHSAERASGRGRSGLGLHVIDSWTGVERDTASLSGGETFFASLALALGLADVVTDEAGGIPLDTLFIDEGFGSLDEETLDEVLDVLDSLRERDRSVGIVSHVADLRRRIPAQLEVVKTRTGSSLRHHAESAGAHRVSG</sequence>
<comment type="similarity">
    <text evidence="1">Belongs to the SMC family. SbcC subfamily.</text>
</comment>
<dbReference type="Gene3D" id="3.40.50.300">
    <property type="entry name" value="P-loop containing nucleotide triphosphate hydrolases"/>
    <property type="match status" value="2"/>
</dbReference>
<feature type="region of interest" description="Disordered" evidence="5">
    <location>
        <begin position="241"/>
        <end position="285"/>
    </location>
</feature>
<feature type="compositionally biased region" description="Low complexity" evidence="5">
    <location>
        <begin position="255"/>
        <end position="272"/>
    </location>
</feature>
<evidence type="ECO:0000256" key="1">
    <source>
        <dbReference type="ARBA" id="ARBA00006930"/>
    </source>
</evidence>
<feature type="domain" description="Rad50/SbcC-type AAA" evidence="6">
    <location>
        <begin position="5"/>
        <end position="183"/>
    </location>
</feature>
<accession>A0ABT2K1E4</accession>
<dbReference type="InterPro" id="IPR038729">
    <property type="entry name" value="Rad50/SbcC_AAA"/>
</dbReference>
<reference evidence="7 8" key="1">
    <citation type="submission" date="2021-10" db="EMBL/GenBank/DDBJ databases">
        <title>Streptomyces gossypii sp. nov., isolated from soil collected from cotton field.</title>
        <authorList>
            <person name="Ge X."/>
            <person name="Chen X."/>
            <person name="Liu W."/>
        </authorList>
    </citation>
    <scope>NUCLEOTIDE SEQUENCE [LARGE SCALE GENOMIC DNA]</scope>
    <source>
        <strain evidence="7 8">N2-109</strain>
    </source>
</reference>
<evidence type="ECO:0000256" key="3">
    <source>
        <dbReference type="ARBA" id="ARBA00013368"/>
    </source>
</evidence>
<gene>
    <name evidence="7" type="ORF">LHJ74_29435</name>
</gene>
<comment type="subunit">
    <text evidence="2">Heterodimer of SbcC and SbcD.</text>
</comment>
<dbReference type="Proteomes" id="UP001156389">
    <property type="component" value="Unassembled WGS sequence"/>
</dbReference>
<feature type="compositionally biased region" description="Acidic residues" evidence="5">
    <location>
        <begin position="619"/>
        <end position="628"/>
    </location>
</feature>
<dbReference type="PANTHER" id="PTHR32114:SF2">
    <property type="entry name" value="ABC TRANSPORTER ABCH.3"/>
    <property type="match status" value="1"/>
</dbReference>
<evidence type="ECO:0000259" key="6">
    <source>
        <dbReference type="Pfam" id="PF13476"/>
    </source>
</evidence>
<protein>
    <recommendedName>
        <fullName evidence="3">Nuclease SbcCD subunit C</fullName>
    </recommendedName>
</protein>
<dbReference type="SUPFAM" id="SSF52540">
    <property type="entry name" value="P-loop containing nucleoside triphosphate hydrolases"/>
    <property type="match status" value="1"/>
</dbReference>
<dbReference type="Pfam" id="PF13558">
    <property type="entry name" value="SbcC_Walker_B"/>
    <property type="match status" value="1"/>
</dbReference>
<evidence type="ECO:0000256" key="4">
    <source>
        <dbReference type="SAM" id="Coils"/>
    </source>
</evidence>
<evidence type="ECO:0000256" key="2">
    <source>
        <dbReference type="ARBA" id="ARBA00011322"/>
    </source>
</evidence>
<organism evidence="7 8">
    <name type="scientific">Streptomyces gossypii</name>
    <dbReference type="NCBI Taxonomy" id="2883101"/>
    <lineage>
        <taxon>Bacteria</taxon>
        <taxon>Bacillati</taxon>
        <taxon>Actinomycetota</taxon>
        <taxon>Actinomycetes</taxon>
        <taxon>Kitasatosporales</taxon>
        <taxon>Streptomycetaceae</taxon>
        <taxon>Streptomyces</taxon>
    </lineage>
</organism>
<name>A0ABT2K1E4_9ACTN</name>
<comment type="caution">
    <text evidence="7">The sequence shown here is derived from an EMBL/GenBank/DDBJ whole genome shotgun (WGS) entry which is preliminary data.</text>
</comment>